<keyword evidence="1" id="KW-0472">Membrane</keyword>
<keyword evidence="1" id="KW-1133">Transmembrane helix</keyword>
<dbReference type="eggNOG" id="ENOG50335V2">
    <property type="taxonomic scope" value="Bacteria"/>
</dbReference>
<keyword evidence="3" id="KW-1185">Reference proteome</keyword>
<reference evidence="2 3" key="1">
    <citation type="submission" date="2012-08" db="EMBL/GenBank/DDBJ databases">
        <title>Whole genome shotgun sequence of Kineosphaera limosa NBRC 100340.</title>
        <authorList>
            <person name="Yoshida I."/>
            <person name="Isaki S."/>
            <person name="Hosoyama A."/>
            <person name="Tsuchikane K."/>
            <person name="Katsumata H."/>
            <person name="Ando Y."/>
            <person name="Ohji S."/>
            <person name="Hamada M."/>
            <person name="Tamura T."/>
            <person name="Yamazoe A."/>
            <person name="Yamazaki S."/>
            <person name="Fujita N."/>
        </authorList>
    </citation>
    <scope>NUCLEOTIDE SEQUENCE [LARGE SCALE GENOMIC DNA]</scope>
    <source>
        <strain evidence="2 3">NBRC 100340</strain>
    </source>
</reference>
<feature type="transmembrane region" description="Helical" evidence="1">
    <location>
        <begin position="92"/>
        <end position="121"/>
    </location>
</feature>
<feature type="transmembrane region" description="Helical" evidence="1">
    <location>
        <begin position="65"/>
        <end position="86"/>
    </location>
</feature>
<proteinExistence type="predicted"/>
<evidence type="ECO:0008006" key="4">
    <source>
        <dbReference type="Google" id="ProtNLM"/>
    </source>
</evidence>
<organism evidence="2 3">
    <name type="scientific">Kineosphaera limosa NBRC 100340</name>
    <dbReference type="NCBI Taxonomy" id="1184609"/>
    <lineage>
        <taxon>Bacteria</taxon>
        <taxon>Bacillati</taxon>
        <taxon>Actinomycetota</taxon>
        <taxon>Actinomycetes</taxon>
        <taxon>Micrococcales</taxon>
        <taxon>Dermatophilaceae</taxon>
        <taxon>Kineosphaera</taxon>
    </lineage>
</organism>
<comment type="caution">
    <text evidence="2">The sequence shown here is derived from an EMBL/GenBank/DDBJ whole genome shotgun (WGS) entry which is preliminary data.</text>
</comment>
<accession>K6WLE3</accession>
<sequence>MAHRFGDKALSGKFVRYGTPRRGLSTMIRLIWNLSVRTRLLLRAWMPTNILLDAIRTRRGLRWGVPAMLLATPYLLIANLCAQAIADNGPRWLHLVVLWSIWNALKMVWIGPVSVVLLIGARLRERAERRRQQRVEVEPHREITRSAAS</sequence>
<evidence type="ECO:0000313" key="3">
    <source>
        <dbReference type="Proteomes" id="UP000008366"/>
    </source>
</evidence>
<gene>
    <name evidence="2" type="ORF">KILIM_007_00700</name>
</gene>
<dbReference type="STRING" id="1184609.KILIM_007_00700"/>
<dbReference type="EMBL" id="BAHD01000007">
    <property type="protein sequence ID" value="GAB94631.1"/>
    <property type="molecule type" value="Genomic_DNA"/>
</dbReference>
<name>K6WLE3_9MICO</name>
<protein>
    <recommendedName>
        <fullName evidence="4">Sulfate permease</fullName>
    </recommendedName>
</protein>
<dbReference type="Proteomes" id="UP000008366">
    <property type="component" value="Unassembled WGS sequence"/>
</dbReference>
<evidence type="ECO:0000313" key="2">
    <source>
        <dbReference type="EMBL" id="GAB94631.1"/>
    </source>
</evidence>
<keyword evidence="1" id="KW-0812">Transmembrane</keyword>
<evidence type="ECO:0000256" key="1">
    <source>
        <dbReference type="SAM" id="Phobius"/>
    </source>
</evidence>
<dbReference type="AlphaFoldDB" id="K6WLE3"/>